<name>A0A1X0NVN0_9TRYP</name>
<proteinExistence type="predicted"/>
<organism evidence="3 4">
    <name type="scientific">Trypanosoma theileri</name>
    <dbReference type="NCBI Taxonomy" id="67003"/>
    <lineage>
        <taxon>Eukaryota</taxon>
        <taxon>Discoba</taxon>
        <taxon>Euglenozoa</taxon>
        <taxon>Kinetoplastea</taxon>
        <taxon>Metakinetoplastina</taxon>
        <taxon>Trypanosomatida</taxon>
        <taxon>Trypanosomatidae</taxon>
        <taxon>Trypanosoma</taxon>
    </lineage>
</organism>
<dbReference type="CDD" id="cd06257">
    <property type="entry name" value="DnaJ"/>
    <property type="match status" value="1"/>
</dbReference>
<dbReference type="SUPFAM" id="SSF46565">
    <property type="entry name" value="Chaperone J-domain"/>
    <property type="match status" value="1"/>
</dbReference>
<sequence>MLAQTPWRRAMTPRIALHTLGLTASSDLSHARVKKAYIAQTLQCHPDLHPDDPHATEKFRRLSEALRVALKSIEMRMASTSSSSLSGKGRTGSSGGVTLDDSQSVLEALRHAITTYHKFRDATGNNKENESKVESSDSFLSHSLEYVSSVCQRESTAMRRVEQFCNELPEVLCGKSCVLFEAVAFFNARYVEAMSRCVLRFSKNLPIIVNRIVKGRKKYVRYIHNKANSGVGTGNRPRQQRIEEMAMKPLVLVGALLFDQEPDFKAKTNSSQSLNNNDNNKEEEEEEGEESSHFYDTNQSTCGAISRKDIKICEELTCTIYPSDSIGNITEKMGKWEAASYERLQLELAMVDTTSLISGMLDLNEHCLAVMHHLHLPKETSVKVSLTLQKLVCSLCYHCDEKTQENENHFKNDASIEEMEEKEEEGISYGISRCRYLAKATAPYIEGNITIMWDKQTSLVENTEEIAVGDEKDIMYKCRKNIEKEKDYIVVRHMSCCTAEMIRFAVSIKLSKDFGEFLGSLVAALEMVLEQAHTAASILSKLLELRELVVNEEFIPSKNINNENENENEEKDITNKSSIPLQNNVYNKDESCNTENKEANKDDNNNGDNDNEEEEEMEYKYRGPIHCFPRIFSMDTTQEYIFWQNLYKNRIYLALHAPAMNAINVYYNCLPYKPHLHATHYGDKNKENEEIFGGWIGEAKDGTDNVVITKREFENNSSFKEWLEEVVEQSSLNKECHRIISEAGVGYITRDPTLPLPQYLSFVKVFCMATAVRGVLERNAGKTRTATPEDTGFIIVVGTECDVRDGGHFIVPWWMDPSVLLALLQENSGSLALLD</sequence>
<comment type="caution">
    <text evidence="3">The sequence shown here is derived from an EMBL/GenBank/DDBJ whole genome shotgun (WGS) entry which is preliminary data.</text>
</comment>
<protein>
    <submittedName>
        <fullName evidence="3">Putative DNAJ-domain protein</fullName>
    </submittedName>
</protein>
<feature type="compositionally biased region" description="Low complexity" evidence="1">
    <location>
        <begin position="79"/>
        <end position="88"/>
    </location>
</feature>
<dbReference type="Proteomes" id="UP000192257">
    <property type="component" value="Unassembled WGS sequence"/>
</dbReference>
<dbReference type="InterPro" id="IPR036869">
    <property type="entry name" value="J_dom_sf"/>
</dbReference>
<feature type="compositionally biased region" description="Basic and acidic residues" evidence="1">
    <location>
        <begin position="587"/>
        <end position="604"/>
    </location>
</feature>
<dbReference type="SMART" id="SM00271">
    <property type="entry name" value="DnaJ"/>
    <property type="match status" value="1"/>
</dbReference>
<feature type="compositionally biased region" description="Low complexity" evidence="1">
    <location>
        <begin position="269"/>
        <end position="278"/>
    </location>
</feature>
<keyword evidence="4" id="KW-1185">Reference proteome</keyword>
<dbReference type="OrthoDB" id="259708at2759"/>
<gene>
    <name evidence="3" type="ORF">TM35_000151680</name>
</gene>
<feature type="domain" description="J" evidence="2">
    <location>
        <begin position="15"/>
        <end position="74"/>
    </location>
</feature>
<dbReference type="Pfam" id="PF00226">
    <property type="entry name" value="DnaJ"/>
    <property type="match status" value="1"/>
</dbReference>
<dbReference type="Gene3D" id="1.10.287.110">
    <property type="entry name" value="DnaJ domain"/>
    <property type="match status" value="1"/>
</dbReference>
<dbReference type="VEuPathDB" id="TriTrypDB:TM35_000151680"/>
<accession>A0A1X0NVN0</accession>
<dbReference type="GeneID" id="39985600"/>
<dbReference type="PROSITE" id="PS50076">
    <property type="entry name" value="DNAJ_2"/>
    <property type="match status" value="1"/>
</dbReference>
<evidence type="ECO:0000313" key="4">
    <source>
        <dbReference type="Proteomes" id="UP000192257"/>
    </source>
</evidence>
<feature type="compositionally biased region" description="Polar residues" evidence="1">
    <location>
        <begin position="575"/>
        <end position="586"/>
    </location>
</feature>
<evidence type="ECO:0000259" key="2">
    <source>
        <dbReference type="PROSITE" id="PS50076"/>
    </source>
</evidence>
<dbReference type="RefSeq" id="XP_028882803.1">
    <property type="nucleotide sequence ID" value="XM_029025820.1"/>
</dbReference>
<feature type="region of interest" description="Disordered" evidence="1">
    <location>
        <begin position="560"/>
        <end position="617"/>
    </location>
</feature>
<dbReference type="EMBL" id="NBCO01000015">
    <property type="protein sequence ID" value="ORC88737.1"/>
    <property type="molecule type" value="Genomic_DNA"/>
</dbReference>
<feature type="region of interest" description="Disordered" evidence="1">
    <location>
        <begin position="79"/>
        <end position="99"/>
    </location>
</feature>
<evidence type="ECO:0000256" key="1">
    <source>
        <dbReference type="SAM" id="MobiDB-lite"/>
    </source>
</evidence>
<dbReference type="STRING" id="67003.A0A1X0NVN0"/>
<feature type="region of interest" description="Disordered" evidence="1">
    <location>
        <begin position="266"/>
        <end position="297"/>
    </location>
</feature>
<evidence type="ECO:0000313" key="3">
    <source>
        <dbReference type="EMBL" id="ORC88737.1"/>
    </source>
</evidence>
<dbReference type="InterPro" id="IPR001623">
    <property type="entry name" value="DnaJ_domain"/>
</dbReference>
<reference evidence="3 4" key="1">
    <citation type="submission" date="2017-03" db="EMBL/GenBank/DDBJ databases">
        <title>An alternative strategy for trypanosome survival in the mammalian bloodstream revealed through genome and transcriptome analysis of the ubiquitous bovine parasite Trypanosoma (Megatrypanum) theileri.</title>
        <authorList>
            <person name="Kelly S."/>
            <person name="Ivens A."/>
            <person name="Mott A."/>
            <person name="O'Neill E."/>
            <person name="Emms D."/>
            <person name="Macleod O."/>
            <person name="Voorheis P."/>
            <person name="Matthews J."/>
            <person name="Matthews K."/>
            <person name="Carrington M."/>
        </authorList>
    </citation>
    <scope>NUCLEOTIDE SEQUENCE [LARGE SCALE GENOMIC DNA]</scope>
    <source>
        <strain evidence="3">Edinburgh</strain>
    </source>
</reference>
<dbReference type="AlphaFoldDB" id="A0A1X0NVN0"/>